<dbReference type="Proteomes" id="UP000695022">
    <property type="component" value="Unplaced"/>
</dbReference>
<organism evidence="1 2">
    <name type="scientific">Priapulus caudatus</name>
    <name type="common">Priapulid worm</name>
    <dbReference type="NCBI Taxonomy" id="37621"/>
    <lineage>
        <taxon>Eukaryota</taxon>
        <taxon>Metazoa</taxon>
        <taxon>Ecdysozoa</taxon>
        <taxon>Scalidophora</taxon>
        <taxon>Priapulida</taxon>
        <taxon>Priapulimorpha</taxon>
        <taxon>Priapulimorphida</taxon>
        <taxon>Priapulidae</taxon>
        <taxon>Priapulus</taxon>
    </lineage>
</organism>
<evidence type="ECO:0000313" key="1">
    <source>
        <dbReference type="Proteomes" id="UP000695022"/>
    </source>
</evidence>
<protein>
    <submittedName>
        <fullName evidence="2">Uncharacterized protein LOC106816279</fullName>
    </submittedName>
</protein>
<keyword evidence="1" id="KW-1185">Reference proteome</keyword>
<dbReference type="GeneID" id="106816279"/>
<reference evidence="2" key="1">
    <citation type="submission" date="2025-08" db="UniProtKB">
        <authorList>
            <consortium name="RefSeq"/>
        </authorList>
    </citation>
    <scope>IDENTIFICATION</scope>
</reference>
<sequence length="302" mass="34004">MATSGCGDVCSFRVRDRAPGRFYPLMRRNIQCPDVMRRMRQIAPGAFYPPPRFLPTSLMDEMTHHGQLPLRDVNFLPDNDRRPREGALVVSEQMLGELTERVWRGVPIMQGAPVGAEMTLRRVLRGHRRHLEGAVVFTLGQKNPWVEAILLAMNPRHVVSVEYQLPLHEIATEHAQISGRSPAAAAAEWTLAGDAGTYNVGVAFFTVGQLGLGRYGEQLNPWADFEAMAQAWCVTRTGGLFVLAVYYEQNDEYLVWNANRIYSAKLAQYLTANWEVVDVKRSDGELGVVQRPGWAMWVLKKP</sequence>
<name>A0ABM1EVX8_PRICU</name>
<evidence type="ECO:0000313" key="2">
    <source>
        <dbReference type="RefSeq" id="XP_014676349.1"/>
    </source>
</evidence>
<accession>A0ABM1EVX8</accession>
<dbReference type="Pfam" id="PF03269">
    <property type="entry name" value="DUF268"/>
    <property type="match status" value="1"/>
</dbReference>
<gene>
    <name evidence="2" type="primary">LOC106816279</name>
</gene>
<proteinExistence type="predicted"/>
<dbReference type="RefSeq" id="XP_014676349.1">
    <property type="nucleotide sequence ID" value="XM_014820863.1"/>
</dbReference>
<dbReference type="InterPro" id="IPR004951">
    <property type="entry name" value="DUF268_CAE_spp"/>
</dbReference>